<keyword evidence="3 10" id="KW-1134">Transmembrane beta strand</keyword>
<dbReference type="Gene3D" id="2.170.130.10">
    <property type="entry name" value="TonB-dependent receptor, plug domain"/>
    <property type="match status" value="1"/>
</dbReference>
<dbReference type="InterPro" id="IPR012910">
    <property type="entry name" value="Plug_dom"/>
</dbReference>
<evidence type="ECO:0000313" key="16">
    <source>
        <dbReference type="EMBL" id="MBB2186736.1"/>
    </source>
</evidence>
<dbReference type="Proteomes" id="UP000562982">
    <property type="component" value="Unassembled WGS sequence"/>
</dbReference>
<sequence length="826" mass="89799">MFRSYPHGLIRGGPMVITALSPIPFASAIAAPDDQTAHRTSPHREKAPFRPSSAEERLEVRATRKPVGGGLMTGHTGTTAQSTVTKEAFDLLRPSANAATLVETVPGVIATTGDPTGLFDGGSISIRGFDRNLIGFTVDGVPMNDASTYDFVLTANNDSENYCNVVVTQAGSDPLSPQRGEIGGSMAYHTCAPTKARKAFIEQTGGSYDLVRTFARYNTGAMLDGRLTNYISFSRSTASVYDQDKGGILKYHGDLRSHLDLGAGNTIDLMAFRDYKYGSKNRNVTLAQYRAYGYDNGYGTDLDSFLGLNPTPVAGKAQTAVYANTGAAVPYTAHNLPYYGMVNTVGDRWLITLAGHFAPTPHTRLTVQPYYHHQYGGSTAETLLKEASSLHQAVDLNGDGDTKDAVVVNSFSQSSFDRIGNLLRLEQDIGPVTIEGGYWFERLFQHQSNPFQSINEDGTVDDILFSSAANLLQDATGRVLQNRLWKTDMTTHQLSIGATGRFFHDRLLVTLGTRWQQNARRFENLPSDQAQSYKWYAVERDFTRMMPSAGARYFITPNHQAFASISTGQRLPPNFVDQQLVDKKTGAIGAAPDISAETSVSMDWGYRFQHRWFNVQVTGFDIEFYNRIGLFANPFDPLAAATYANLGGTHNRGAELEIGTTPWRGFSFYGSATYTSAKMAADIPYPSGGTTVYLPTKGKQFYNTPPWIGVAQMTYRNGPVSGSLRVRYVGRSNTTLTNDQSAAPYATVDLSVGYHFPTVTLAEGIAMSAPKLQINVTNIFNKGYLTPTGGANPNSYNLAASGPGASTPTYTLGSPRAVSATFSAEF</sequence>
<evidence type="ECO:0000313" key="19">
    <source>
        <dbReference type="Proteomes" id="UP000562982"/>
    </source>
</evidence>
<dbReference type="GO" id="GO:0044718">
    <property type="term" value="P:siderophore transmembrane transport"/>
    <property type="evidence" value="ECO:0007669"/>
    <property type="project" value="TreeGrafter"/>
</dbReference>
<dbReference type="Pfam" id="PF00593">
    <property type="entry name" value="TonB_dep_Rec_b-barrel"/>
    <property type="match status" value="1"/>
</dbReference>
<dbReference type="Proteomes" id="UP000254958">
    <property type="component" value="Unassembled WGS sequence"/>
</dbReference>
<evidence type="ECO:0000256" key="7">
    <source>
        <dbReference type="ARBA" id="ARBA00023136"/>
    </source>
</evidence>
<evidence type="ECO:0000313" key="18">
    <source>
        <dbReference type="Proteomes" id="UP000254958"/>
    </source>
</evidence>
<evidence type="ECO:0000256" key="2">
    <source>
        <dbReference type="ARBA" id="ARBA00022448"/>
    </source>
</evidence>
<dbReference type="AlphaFoldDB" id="A0A370G2A2"/>
<dbReference type="PROSITE" id="PS52016">
    <property type="entry name" value="TONB_DEPENDENT_REC_3"/>
    <property type="match status" value="1"/>
</dbReference>
<keyword evidence="6 12" id="KW-0798">TonB box</keyword>
<reference evidence="16 19" key="2">
    <citation type="submission" date="2020-04" db="EMBL/GenBank/DDBJ databases">
        <title>Description of novel Gluconacetobacter.</title>
        <authorList>
            <person name="Sombolestani A."/>
        </authorList>
    </citation>
    <scope>NUCLEOTIDE SEQUENCE [LARGE SCALE GENOMIC DNA]</scope>
    <source>
        <strain evidence="16 19">LMG 1382</strain>
    </source>
</reference>
<dbReference type="InterPro" id="IPR036942">
    <property type="entry name" value="Beta-barrel_TonB_sf"/>
</dbReference>
<keyword evidence="4 10" id="KW-0812">Transmembrane</keyword>
<evidence type="ECO:0000256" key="13">
    <source>
        <dbReference type="SAM" id="MobiDB-lite"/>
    </source>
</evidence>
<feature type="short sequence motif" description="TonB C-terminal box" evidence="11">
    <location>
        <begin position="809"/>
        <end position="826"/>
    </location>
</feature>
<feature type="domain" description="TonB-dependent receptor-like beta-barrel" evidence="14">
    <location>
        <begin position="338"/>
        <end position="779"/>
    </location>
</feature>
<feature type="domain" description="TonB-dependent receptor plug" evidence="15">
    <location>
        <begin position="79"/>
        <end position="184"/>
    </location>
</feature>
<dbReference type="RefSeq" id="WP_114727588.1">
    <property type="nucleotide sequence ID" value="NZ_BJMI01000014.1"/>
</dbReference>
<comment type="caution">
    <text evidence="17">The sequence shown here is derived from an EMBL/GenBank/DDBJ whole genome shotgun (WGS) entry which is preliminary data.</text>
</comment>
<feature type="region of interest" description="Disordered" evidence="13">
    <location>
        <begin position="32"/>
        <end position="56"/>
    </location>
</feature>
<proteinExistence type="inferred from homology"/>
<evidence type="ECO:0000256" key="10">
    <source>
        <dbReference type="PROSITE-ProRule" id="PRU01360"/>
    </source>
</evidence>
<keyword evidence="9 10" id="KW-0998">Cell outer membrane</keyword>
<evidence type="ECO:0000256" key="12">
    <source>
        <dbReference type="RuleBase" id="RU003357"/>
    </source>
</evidence>
<dbReference type="GO" id="GO:0015344">
    <property type="term" value="F:siderophore uptake transmembrane transporter activity"/>
    <property type="evidence" value="ECO:0007669"/>
    <property type="project" value="TreeGrafter"/>
</dbReference>
<dbReference type="PANTHER" id="PTHR30069">
    <property type="entry name" value="TONB-DEPENDENT OUTER MEMBRANE RECEPTOR"/>
    <property type="match status" value="1"/>
</dbReference>
<protein>
    <submittedName>
        <fullName evidence="17">Iron complex outermembrane receptor protein</fullName>
    </submittedName>
    <submittedName>
        <fullName evidence="16">TonB-dependent receptor</fullName>
    </submittedName>
</protein>
<keyword evidence="18" id="KW-1185">Reference proteome</keyword>
<evidence type="ECO:0000256" key="5">
    <source>
        <dbReference type="ARBA" id="ARBA00022729"/>
    </source>
</evidence>
<dbReference type="InterPro" id="IPR000531">
    <property type="entry name" value="Beta-barrel_TonB"/>
</dbReference>
<keyword evidence="5" id="KW-0732">Signal</keyword>
<comment type="subcellular location">
    <subcellularLocation>
        <location evidence="1 10">Cell outer membrane</location>
        <topology evidence="1 10">Multi-pass membrane protein</topology>
    </subcellularLocation>
</comment>
<keyword evidence="2 10" id="KW-0813">Transport</keyword>
<evidence type="ECO:0000256" key="1">
    <source>
        <dbReference type="ARBA" id="ARBA00004571"/>
    </source>
</evidence>
<evidence type="ECO:0000259" key="15">
    <source>
        <dbReference type="Pfam" id="PF07715"/>
    </source>
</evidence>
<dbReference type="InterPro" id="IPR039426">
    <property type="entry name" value="TonB-dep_rcpt-like"/>
</dbReference>
<evidence type="ECO:0000313" key="17">
    <source>
        <dbReference type="EMBL" id="RDI37852.1"/>
    </source>
</evidence>
<evidence type="ECO:0000256" key="9">
    <source>
        <dbReference type="ARBA" id="ARBA00023237"/>
    </source>
</evidence>
<reference evidence="17 18" key="1">
    <citation type="submission" date="2018-07" db="EMBL/GenBank/DDBJ databases">
        <title>Genomic Encyclopedia of Type Strains, Phase IV (KMG-IV): sequencing the most valuable type-strain genomes for metagenomic binning, comparative biology and taxonomic classification.</title>
        <authorList>
            <person name="Goeker M."/>
        </authorList>
    </citation>
    <scope>NUCLEOTIDE SEQUENCE [LARGE SCALE GENOMIC DNA]</scope>
    <source>
        <strain evidence="17 18">DSM 5603</strain>
    </source>
</reference>
<dbReference type="EMBL" id="QQAW01000005">
    <property type="protein sequence ID" value="RDI37852.1"/>
    <property type="molecule type" value="Genomic_DNA"/>
</dbReference>
<organism evidence="17 18">
    <name type="scientific">Gluconacetobacter liquefaciens</name>
    <name type="common">Acetobacter liquefaciens</name>
    <dbReference type="NCBI Taxonomy" id="89584"/>
    <lineage>
        <taxon>Bacteria</taxon>
        <taxon>Pseudomonadati</taxon>
        <taxon>Pseudomonadota</taxon>
        <taxon>Alphaproteobacteria</taxon>
        <taxon>Acetobacterales</taxon>
        <taxon>Acetobacteraceae</taxon>
        <taxon>Gluconacetobacter</taxon>
    </lineage>
</organism>
<keyword evidence="8 17" id="KW-0675">Receptor</keyword>
<dbReference type="SUPFAM" id="SSF56935">
    <property type="entry name" value="Porins"/>
    <property type="match status" value="1"/>
</dbReference>
<dbReference type="PANTHER" id="PTHR30069:SF29">
    <property type="entry name" value="HEMOGLOBIN AND HEMOGLOBIN-HAPTOGLOBIN-BINDING PROTEIN 1-RELATED"/>
    <property type="match status" value="1"/>
</dbReference>
<comment type="similarity">
    <text evidence="10 12">Belongs to the TonB-dependent receptor family.</text>
</comment>
<evidence type="ECO:0000256" key="11">
    <source>
        <dbReference type="PROSITE-ProRule" id="PRU10144"/>
    </source>
</evidence>
<accession>A0A370G2A2</accession>
<gene>
    <name evidence="17" type="ORF">C7453_105263</name>
    <name evidence="16" type="ORF">HLH32_10120</name>
</gene>
<dbReference type="Gene3D" id="2.40.170.20">
    <property type="entry name" value="TonB-dependent receptor, beta-barrel domain"/>
    <property type="match status" value="1"/>
</dbReference>
<feature type="compositionally biased region" description="Basic and acidic residues" evidence="13">
    <location>
        <begin position="42"/>
        <end position="56"/>
    </location>
</feature>
<dbReference type="InterPro" id="IPR037066">
    <property type="entry name" value="Plug_dom_sf"/>
</dbReference>
<dbReference type="PROSITE" id="PS01156">
    <property type="entry name" value="TONB_DEPENDENT_REC_2"/>
    <property type="match status" value="1"/>
</dbReference>
<evidence type="ECO:0000259" key="14">
    <source>
        <dbReference type="Pfam" id="PF00593"/>
    </source>
</evidence>
<dbReference type="OrthoDB" id="593427at2"/>
<dbReference type="GO" id="GO:0009279">
    <property type="term" value="C:cell outer membrane"/>
    <property type="evidence" value="ECO:0007669"/>
    <property type="project" value="UniProtKB-SubCell"/>
</dbReference>
<evidence type="ECO:0000256" key="4">
    <source>
        <dbReference type="ARBA" id="ARBA00022692"/>
    </source>
</evidence>
<evidence type="ECO:0000256" key="8">
    <source>
        <dbReference type="ARBA" id="ARBA00023170"/>
    </source>
</evidence>
<dbReference type="InterPro" id="IPR010917">
    <property type="entry name" value="TonB_rcpt_CS"/>
</dbReference>
<evidence type="ECO:0000256" key="6">
    <source>
        <dbReference type="ARBA" id="ARBA00023077"/>
    </source>
</evidence>
<dbReference type="EMBL" id="JABEQI010000005">
    <property type="protein sequence ID" value="MBB2186736.1"/>
    <property type="molecule type" value="Genomic_DNA"/>
</dbReference>
<evidence type="ECO:0000256" key="3">
    <source>
        <dbReference type="ARBA" id="ARBA00022452"/>
    </source>
</evidence>
<name>A0A370G2A2_GLULI</name>
<dbReference type="Pfam" id="PF07715">
    <property type="entry name" value="Plug"/>
    <property type="match status" value="1"/>
</dbReference>
<keyword evidence="7 10" id="KW-0472">Membrane</keyword>